<dbReference type="InterPro" id="IPR011009">
    <property type="entry name" value="Kinase-like_dom_sf"/>
</dbReference>
<dbReference type="GO" id="GO:0004674">
    <property type="term" value="F:protein serine/threonine kinase activity"/>
    <property type="evidence" value="ECO:0007669"/>
    <property type="project" value="TreeGrafter"/>
</dbReference>
<dbReference type="Pfam" id="PF00069">
    <property type="entry name" value="Pkinase"/>
    <property type="match status" value="1"/>
</dbReference>
<evidence type="ECO:0000313" key="6">
    <source>
        <dbReference type="Proteomes" id="UP000612055"/>
    </source>
</evidence>
<keyword evidence="6" id="KW-1185">Reference proteome</keyword>
<sequence>MNLYSVDVPVDRTLASQGLLQGGYMYTFMRSLYYAEHLVDPACLKQRPGSECVALLLAQLRQQSGSAGGSDTAGEAPQENKAVLVGTVVGACVAAALAAVAVVVVLLRRRRLQAPGGSRLKSEGEGVLPSSSNDEESGSGGAGADSSSAGKAEAATVAAGTPRGLQAPPFEAAVGYGCSPAALGAPSLSTRPPSGQGLNSVPEEEPTDGCGPAAREASAPKSDPEARSAVKGAPDLCYPSVSSTDDVGNACRASSSTAQSSGGQQPSDSPRACLDQGSSGRKAPAPDMMAELGQLSCELRATVGDVAIQLESMIGSGSFGTVYKGTWQGLSVAVKTVVFSANADSRRRALQEAALCKSINHPNVIATYASDLQPIGEIKGASSTGSCTAKPPENGILDMARSVGALLDWRLYIIQEYADGGPLRGLYGNRAIWPRPGIVHLPAVVGIALGIARALAHLHSKRIVHGDLNPNNVLLKRDSREASGFAVKVGDFGLSVLIPEHRSHLSNMRVGTMFYVCPAVAVHGRMGPEADVFSLGVILWELFWGVCAGVRTEAGPRYRQNFPEFPPGCPTAYRMTALACLQRQPEHRPTAANVEGTLTSFSQALGGAPAVLPPERRPAEGVRPPGGVSIILEHA</sequence>
<dbReference type="EMBL" id="JAEHOE010000039">
    <property type="protein sequence ID" value="KAG2493134.1"/>
    <property type="molecule type" value="Genomic_DNA"/>
</dbReference>
<dbReference type="InterPro" id="IPR000719">
    <property type="entry name" value="Prot_kinase_dom"/>
</dbReference>
<gene>
    <name evidence="5" type="ORF">HYH03_008559</name>
</gene>
<organism evidence="5 6">
    <name type="scientific">Edaphochlamys debaryana</name>
    <dbReference type="NCBI Taxonomy" id="47281"/>
    <lineage>
        <taxon>Eukaryota</taxon>
        <taxon>Viridiplantae</taxon>
        <taxon>Chlorophyta</taxon>
        <taxon>core chlorophytes</taxon>
        <taxon>Chlorophyceae</taxon>
        <taxon>CS clade</taxon>
        <taxon>Chlamydomonadales</taxon>
        <taxon>Chlamydomonadales incertae sedis</taxon>
        <taxon>Edaphochlamys</taxon>
    </lineage>
</organism>
<evidence type="ECO:0000256" key="3">
    <source>
        <dbReference type="SAM" id="Phobius"/>
    </source>
</evidence>
<keyword evidence="3" id="KW-0812">Transmembrane</keyword>
<dbReference type="GO" id="GO:0005524">
    <property type="term" value="F:ATP binding"/>
    <property type="evidence" value="ECO:0007669"/>
    <property type="project" value="UniProtKB-UniRule"/>
</dbReference>
<dbReference type="SUPFAM" id="SSF56112">
    <property type="entry name" value="Protein kinase-like (PK-like)"/>
    <property type="match status" value="1"/>
</dbReference>
<feature type="domain" description="Protein kinase" evidence="4">
    <location>
        <begin position="308"/>
        <end position="605"/>
    </location>
</feature>
<feature type="binding site" evidence="1">
    <location>
        <position position="335"/>
    </location>
    <ligand>
        <name>ATP</name>
        <dbReference type="ChEBI" id="CHEBI:30616"/>
    </ligand>
</feature>
<protein>
    <recommendedName>
        <fullName evidence="4">Protein kinase domain-containing protein</fullName>
    </recommendedName>
</protein>
<evidence type="ECO:0000256" key="1">
    <source>
        <dbReference type="PROSITE-ProRule" id="PRU10141"/>
    </source>
</evidence>
<dbReference type="PROSITE" id="PS00107">
    <property type="entry name" value="PROTEIN_KINASE_ATP"/>
    <property type="match status" value="1"/>
</dbReference>
<dbReference type="AlphaFoldDB" id="A0A836BZ96"/>
<feature type="region of interest" description="Disordered" evidence="2">
    <location>
        <begin position="115"/>
        <end position="163"/>
    </location>
</feature>
<evidence type="ECO:0000313" key="5">
    <source>
        <dbReference type="EMBL" id="KAG2493134.1"/>
    </source>
</evidence>
<keyword evidence="1" id="KW-0547">Nucleotide-binding</keyword>
<feature type="compositionally biased region" description="Polar residues" evidence="2">
    <location>
        <begin position="187"/>
        <end position="199"/>
    </location>
</feature>
<dbReference type="InterPro" id="IPR051681">
    <property type="entry name" value="Ser/Thr_Kinases-Pseudokinases"/>
</dbReference>
<dbReference type="InterPro" id="IPR017441">
    <property type="entry name" value="Protein_kinase_ATP_BS"/>
</dbReference>
<dbReference type="PANTHER" id="PTHR44329:SF214">
    <property type="entry name" value="PROTEIN KINASE DOMAIN-CONTAINING PROTEIN"/>
    <property type="match status" value="1"/>
</dbReference>
<evidence type="ECO:0000256" key="2">
    <source>
        <dbReference type="SAM" id="MobiDB-lite"/>
    </source>
</evidence>
<feature type="transmembrane region" description="Helical" evidence="3">
    <location>
        <begin position="82"/>
        <end position="107"/>
    </location>
</feature>
<feature type="compositionally biased region" description="Low complexity" evidence="2">
    <location>
        <begin position="253"/>
        <end position="270"/>
    </location>
</feature>
<keyword evidence="1" id="KW-0067">ATP-binding</keyword>
<keyword evidence="3" id="KW-0472">Membrane</keyword>
<keyword evidence="3" id="KW-1133">Transmembrane helix</keyword>
<name>A0A836BZ96_9CHLO</name>
<comment type="caution">
    <text evidence="5">The sequence shown here is derived from an EMBL/GenBank/DDBJ whole genome shotgun (WGS) entry which is preliminary data.</text>
</comment>
<dbReference type="PANTHER" id="PTHR44329">
    <property type="entry name" value="SERINE/THREONINE-PROTEIN KINASE TNNI3K-RELATED"/>
    <property type="match status" value="1"/>
</dbReference>
<reference evidence="5" key="1">
    <citation type="journal article" date="2020" name="bioRxiv">
        <title>Comparative genomics of Chlamydomonas.</title>
        <authorList>
            <person name="Craig R.J."/>
            <person name="Hasan A.R."/>
            <person name="Ness R.W."/>
            <person name="Keightley P.D."/>
        </authorList>
    </citation>
    <scope>NUCLEOTIDE SEQUENCE</scope>
    <source>
        <strain evidence="5">CCAP 11/70</strain>
    </source>
</reference>
<dbReference type="PROSITE" id="PS50011">
    <property type="entry name" value="PROTEIN_KINASE_DOM"/>
    <property type="match status" value="1"/>
</dbReference>
<dbReference type="Gene3D" id="1.10.510.10">
    <property type="entry name" value="Transferase(Phosphotransferase) domain 1"/>
    <property type="match status" value="1"/>
</dbReference>
<proteinExistence type="predicted"/>
<accession>A0A836BZ96</accession>
<dbReference type="CDD" id="cd14014">
    <property type="entry name" value="STKc_PknB_like"/>
    <property type="match status" value="1"/>
</dbReference>
<dbReference type="Proteomes" id="UP000612055">
    <property type="component" value="Unassembled WGS sequence"/>
</dbReference>
<feature type="compositionally biased region" description="Low complexity" evidence="2">
    <location>
        <begin position="144"/>
        <end position="161"/>
    </location>
</feature>
<dbReference type="OrthoDB" id="548589at2759"/>
<dbReference type="Gene3D" id="3.30.200.20">
    <property type="entry name" value="Phosphorylase Kinase, domain 1"/>
    <property type="match status" value="1"/>
</dbReference>
<evidence type="ECO:0000259" key="4">
    <source>
        <dbReference type="PROSITE" id="PS50011"/>
    </source>
</evidence>
<feature type="region of interest" description="Disordered" evidence="2">
    <location>
        <begin position="185"/>
        <end position="286"/>
    </location>
</feature>